<name>A0ABN2HHZ7_9ACTN</name>
<keyword evidence="1" id="KW-0472">Membrane</keyword>
<dbReference type="EMBL" id="BAAANF010000013">
    <property type="protein sequence ID" value="GAA1688059.1"/>
    <property type="molecule type" value="Genomic_DNA"/>
</dbReference>
<feature type="transmembrane region" description="Helical" evidence="1">
    <location>
        <begin position="115"/>
        <end position="132"/>
    </location>
</feature>
<feature type="transmembrane region" description="Helical" evidence="1">
    <location>
        <begin position="464"/>
        <end position="481"/>
    </location>
</feature>
<accession>A0ABN2HHZ7</accession>
<feature type="transmembrane region" description="Helical" evidence="1">
    <location>
        <begin position="559"/>
        <end position="581"/>
    </location>
</feature>
<protein>
    <submittedName>
        <fullName evidence="2">Uncharacterized protein</fullName>
    </submittedName>
</protein>
<feature type="transmembrane region" description="Helical" evidence="1">
    <location>
        <begin position="234"/>
        <end position="255"/>
    </location>
</feature>
<feature type="transmembrane region" description="Helical" evidence="1">
    <location>
        <begin position="588"/>
        <end position="606"/>
    </location>
</feature>
<feature type="transmembrane region" description="Helical" evidence="1">
    <location>
        <begin position="519"/>
        <end position="539"/>
    </location>
</feature>
<feature type="transmembrane region" description="Helical" evidence="1">
    <location>
        <begin position="493"/>
        <end position="512"/>
    </location>
</feature>
<feature type="transmembrane region" description="Helical" evidence="1">
    <location>
        <begin position="55"/>
        <end position="76"/>
    </location>
</feature>
<evidence type="ECO:0000313" key="2">
    <source>
        <dbReference type="EMBL" id="GAA1688059.1"/>
    </source>
</evidence>
<gene>
    <name evidence="2" type="ORF">GCM10009745_36110</name>
</gene>
<feature type="transmembrane region" description="Helical" evidence="1">
    <location>
        <begin position="264"/>
        <end position="282"/>
    </location>
</feature>
<keyword evidence="1" id="KW-1133">Transmembrane helix</keyword>
<feature type="transmembrane region" description="Helical" evidence="1">
    <location>
        <begin position="29"/>
        <end position="49"/>
    </location>
</feature>
<feature type="transmembrane region" description="Helical" evidence="1">
    <location>
        <begin position="88"/>
        <end position="109"/>
    </location>
</feature>
<feature type="transmembrane region" description="Helical" evidence="1">
    <location>
        <begin position="294"/>
        <end position="317"/>
    </location>
</feature>
<organism evidence="2 3">
    <name type="scientific">Kribbella yunnanensis</name>
    <dbReference type="NCBI Taxonomy" id="190194"/>
    <lineage>
        <taxon>Bacteria</taxon>
        <taxon>Bacillati</taxon>
        <taxon>Actinomycetota</taxon>
        <taxon>Actinomycetes</taxon>
        <taxon>Propionibacteriales</taxon>
        <taxon>Kribbellaceae</taxon>
        <taxon>Kribbella</taxon>
    </lineage>
</organism>
<comment type="caution">
    <text evidence="2">The sequence shown here is derived from an EMBL/GenBank/DDBJ whole genome shotgun (WGS) entry which is preliminary data.</text>
</comment>
<proteinExistence type="predicted"/>
<dbReference type="Proteomes" id="UP001500280">
    <property type="component" value="Unassembled WGS sequence"/>
</dbReference>
<reference evidence="2 3" key="1">
    <citation type="journal article" date="2019" name="Int. J. Syst. Evol. Microbiol.">
        <title>The Global Catalogue of Microorganisms (GCM) 10K type strain sequencing project: providing services to taxonomists for standard genome sequencing and annotation.</title>
        <authorList>
            <consortium name="The Broad Institute Genomics Platform"/>
            <consortium name="The Broad Institute Genome Sequencing Center for Infectious Disease"/>
            <person name="Wu L."/>
            <person name="Ma J."/>
        </authorList>
    </citation>
    <scope>NUCLEOTIDE SEQUENCE [LARGE SCALE GENOMIC DNA]</scope>
    <source>
        <strain evidence="2 3">JCM 14307</strain>
    </source>
</reference>
<evidence type="ECO:0000256" key="1">
    <source>
        <dbReference type="SAM" id="Phobius"/>
    </source>
</evidence>
<feature type="transmembrane region" description="Helical" evidence="1">
    <location>
        <begin position="430"/>
        <end position="452"/>
    </location>
</feature>
<feature type="transmembrane region" description="Helical" evidence="1">
    <location>
        <begin position="324"/>
        <end position="340"/>
    </location>
</feature>
<sequence>MVARVPTLTVGTSARPTARPSRRTAVNQLAKASAGAALAVLVIWLMAGATSADSVFAMVRFWLLGIALPGVVLWRLASPFRHNLVEDVAAGSLVGVSALLLVYMGVSPLGLQRWAWLWELPVVAVAFAVPRWRRRVLSRVERPVSPLTAWLLATACALPVYAIARPRNVAPAPYTDPAYNNPDMAYQQALAASAKYDFPLQASYVHGEQMDYHYFFHQFTAAVNWATGVDLTDLIYTIGWIPLTLAGCALIFVLADRFAPGSRWAGPLAVAVAAIGGTVNVYPGFTLPQESLTAYLWGSPTQNLGSGLTVLLAIVIVDILRGRNSRGTWLIGLLVAAAASGSKATILPLVLCGLGLVVLVRLCQRRIARRAVVMAVAVTSVILTAIVVVFGNHSTGLSLRPWVTFAKIGVYPFIAWQREWDTGDYDHSSMWISAVVTCLAWLLGTAGLVVLAGTAKRWLRDAGMIFLIGVAVAGFCGMALTDQSGSSQMYFHRTAVPIIAVLAAVGAHMLVFSIRRAKWLVLGSVLGGMAATAVARRIIRALPHDAVLFRREDGTLTGLVLPWVLTIALLALVGVLAAVWLRQRTGRVVLAGFVLAAMGAGLYLPLRALPSMGDAKPTETVAEDTLLGPSATQLAAARWLRDHTTPDELIATNAHCARKSALGCDARHFWIAGLSERHVLIEGWAYTNTINDQVVSTALNPNILPYWDQDKLAENDRVFVAPTRDNLQELRTEYGVRWLYADPAQTAVSPELEALATVRFRAPDAVVYELG</sequence>
<feature type="transmembrane region" description="Helical" evidence="1">
    <location>
        <begin position="371"/>
        <end position="391"/>
    </location>
</feature>
<evidence type="ECO:0000313" key="3">
    <source>
        <dbReference type="Proteomes" id="UP001500280"/>
    </source>
</evidence>
<keyword evidence="1" id="KW-0812">Transmembrane</keyword>
<keyword evidence="3" id="KW-1185">Reference proteome</keyword>